<feature type="domain" description="Nucleoplasmin-like" evidence="2">
    <location>
        <begin position="42"/>
        <end position="140"/>
    </location>
</feature>
<dbReference type="InterPro" id="IPR041232">
    <property type="entry name" value="NPL"/>
</dbReference>
<evidence type="ECO:0000313" key="4">
    <source>
        <dbReference type="Proteomes" id="UP001153076"/>
    </source>
</evidence>
<name>A0A9Q1QM07_9CARY</name>
<organism evidence="3 4">
    <name type="scientific">Carnegiea gigantea</name>
    <dbReference type="NCBI Taxonomy" id="171969"/>
    <lineage>
        <taxon>Eukaryota</taxon>
        <taxon>Viridiplantae</taxon>
        <taxon>Streptophyta</taxon>
        <taxon>Embryophyta</taxon>
        <taxon>Tracheophyta</taxon>
        <taxon>Spermatophyta</taxon>
        <taxon>Magnoliopsida</taxon>
        <taxon>eudicotyledons</taxon>
        <taxon>Gunneridae</taxon>
        <taxon>Pentapetalae</taxon>
        <taxon>Caryophyllales</taxon>
        <taxon>Cactineae</taxon>
        <taxon>Cactaceae</taxon>
        <taxon>Cactoideae</taxon>
        <taxon>Echinocereeae</taxon>
        <taxon>Carnegiea</taxon>
    </lineage>
</organism>
<dbReference type="EMBL" id="JAKOGI010000053">
    <property type="protein sequence ID" value="KAJ8446491.1"/>
    <property type="molecule type" value="Genomic_DNA"/>
</dbReference>
<sequence length="814" mass="91011">MIRNLLLHNQKKLGGKTVTAHLRTRRKKQTNRSRLNPSSMAFWGALVRTDEPLSVVLDGGPHRRLRISQAVLGGSRGCKTERSQSRNRLYCKVRENPRVLLCVFRFKGTEMCSLDLEFTAPDNVVFSVVGVRDIHISGYYFIEFRLPYAIRPQNQIAPPSNREEVETSGDTFVLECPPGQGNGSQIEGQGAPMQHVEETGIDAPRAAEESALHFGGDQHFNVVEENRSPSIGTFMSVAEDSGESLLGTRVPHHPLVSGDSHNEIQNRETTAEVTEKYGEIDGKNVEAIINRIVAEVEMGLEAESIGYNENPMTMHVGHAEKPERPPGESALHNGADQHINLVEEIRGPSINKCLGIVTRASQQSLMNIVATGQRQAILGSSWNDMQNLPELLMRFLTKVPYKVDWTSIALSSRGKDVQETLHMLNPMTGCFTHGVKSTRLGEKCTSDDEVNCFSNFVQGDSRVSNFANVSCIMCMLIAKHKYTSEQYSSKDVGKPGMTDNGKLRHVEKITLCELEQPGNAIVENYRERIGEGELTEPDESLNNVDHLRGNSERDDSQLVDEDRLKSERKKRETGTNSISVGLNSIRKEASEPNQQSGAVEPRKVEDRPKERSYIKKDKAAKWIFKRRGVDEENLQLQTDKCETTMVDCHFDEQQQLKAKKKRKPETICNQDLRSQMSQSDDRDSTRHITNELEKNKLRSGIGVHEEKLEKCDAPDAGEKNRTTEQVMVLAANTKQEHGRCVSVKPAATQLTSTGIENSWTIVAALPAVGNPHINFVDPEETFEMPSDLHDCGEINKKKKMKGKKKDGKHGRFGC</sequence>
<feature type="compositionally biased region" description="Basic and acidic residues" evidence="1">
    <location>
        <begin position="600"/>
        <end position="612"/>
    </location>
</feature>
<evidence type="ECO:0000256" key="1">
    <source>
        <dbReference type="SAM" id="MobiDB-lite"/>
    </source>
</evidence>
<evidence type="ECO:0000259" key="2">
    <source>
        <dbReference type="Pfam" id="PF17800"/>
    </source>
</evidence>
<keyword evidence="4" id="KW-1185">Reference proteome</keyword>
<proteinExistence type="predicted"/>
<dbReference type="Gene3D" id="2.60.120.340">
    <property type="entry name" value="Nucleoplasmin core domain"/>
    <property type="match status" value="1"/>
</dbReference>
<feature type="compositionally biased region" description="Basic and acidic residues" evidence="1">
    <location>
        <begin position="545"/>
        <end position="573"/>
    </location>
</feature>
<reference evidence="3" key="1">
    <citation type="submission" date="2022-04" db="EMBL/GenBank/DDBJ databases">
        <title>Carnegiea gigantea Genome sequencing and assembly v2.</title>
        <authorList>
            <person name="Copetti D."/>
            <person name="Sanderson M.J."/>
            <person name="Burquez A."/>
            <person name="Wojciechowski M.F."/>
        </authorList>
    </citation>
    <scope>NUCLEOTIDE SEQUENCE</scope>
    <source>
        <strain evidence="3">SGP5-SGP5p</strain>
        <tissue evidence="3">Aerial part</tissue>
    </source>
</reference>
<evidence type="ECO:0000313" key="3">
    <source>
        <dbReference type="EMBL" id="KAJ8446491.1"/>
    </source>
</evidence>
<dbReference type="Pfam" id="PF17800">
    <property type="entry name" value="NPL"/>
    <property type="match status" value="1"/>
</dbReference>
<dbReference type="Proteomes" id="UP001153076">
    <property type="component" value="Unassembled WGS sequence"/>
</dbReference>
<dbReference type="AlphaFoldDB" id="A0A9Q1QM07"/>
<comment type="caution">
    <text evidence="3">The sequence shown here is derived from an EMBL/GenBank/DDBJ whole genome shotgun (WGS) entry which is preliminary data.</text>
</comment>
<accession>A0A9Q1QM07</accession>
<gene>
    <name evidence="3" type="ORF">Cgig2_027453</name>
</gene>
<feature type="region of interest" description="Disordered" evidence="1">
    <location>
        <begin position="532"/>
        <end position="612"/>
    </location>
</feature>
<protein>
    <recommendedName>
        <fullName evidence="2">Nucleoplasmin-like domain-containing protein</fullName>
    </recommendedName>
</protein>